<evidence type="ECO:0000313" key="4">
    <source>
        <dbReference type="Proteomes" id="UP000069205"/>
    </source>
</evidence>
<dbReference type="PANTHER" id="PTHR36924:SF1">
    <property type="entry name" value="ANTITOXIN HIGA-1"/>
    <property type="match status" value="1"/>
</dbReference>
<dbReference type="Proteomes" id="UP000069205">
    <property type="component" value="Chromosome"/>
</dbReference>
<sequence>MMKNGMRPVHPGEILLEEFMKPSAPPLNANTLAKALDVPANRITAIIKGQRGITGDTAVRLATFFNTTAEFWMNLQKTYELRLAEQALPGRVRKHIEECREALASASSL</sequence>
<dbReference type="Gene3D" id="1.10.260.40">
    <property type="entry name" value="lambda repressor-like DNA-binding domains"/>
    <property type="match status" value="1"/>
</dbReference>
<keyword evidence="4" id="KW-1185">Reference proteome</keyword>
<dbReference type="OrthoDB" id="9798100at2"/>
<dbReference type="InterPro" id="IPR001387">
    <property type="entry name" value="Cro/C1-type_HTH"/>
</dbReference>
<reference evidence="3 4" key="1">
    <citation type="journal article" date="2015" name="Proc. Natl. Acad. Sci. U.S.A.">
        <title>Expanded metabolic versatility of ubiquitous nitrite-oxidizing bacteria from the genus Nitrospira.</title>
        <authorList>
            <person name="Koch H."/>
            <person name="Lucker S."/>
            <person name="Albertsen M."/>
            <person name="Kitzinger K."/>
            <person name="Herbold C."/>
            <person name="Spieck E."/>
            <person name="Nielsen P.H."/>
            <person name="Wagner M."/>
            <person name="Daims H."/>
        </authorList>
    </citation>
    <scope>NUCLEOTIDE SEQUENCE [LARGE SCALE GENOMIC DNA]</scope>
    <source>
        <strain evidence="3 4">NSP M-1</strain>
    </source>
</reference>
<dbReference type="KEGG" id="nmv:NITMOv2_4369"/>
<dbReference type="RefSeq" id="WP_053381552.1">
    <property type="nucleotide sequence ID" value="NZ_CP011801.1"/>
</dbReference>
<keyword evidence="1" id="KW-0238">DNA-binding</keyword>
<dbReference type="PANTHER" id="PTHR36924">
    <property type="entry name" value="ANTITOXIN HIGA-1"/>
    <property type="match status" value="1"/>
</dbReference>
<dbReference type="STRING" id="42253.NITMOv2_4369"/>
<dbReference type="NCBIfam" id="TIGR02607">
    <property type="entry name" value="antidote_HigA"/>
    <property type="match status" value="1"/>
</dbReference>
<dbReference type="PATRIC" id="fig|42253.5.peg.4312"/>
<protein>
    <submittedName>
        <fullName evidence="3">Plasmid maintenance system antidote protein, XRE family</fullName>
    </submittedName>
</protein>
<dbReference type="SUPFAM" id="SSF47413">
    <property type="entry name" value="lambda repressor-like DNA-binding domains"/>
    <property type="match status" value="1"/>
</dbReference>
<evidence type="ECO:0000313" key="3">
    <source>
        <dbReference type="EMBL" id="ALA60745.1"/>
    </source>
</evidence>
<dbReference type="GO" id="GO:0003677">
    <property type="term" value="F:DNA binding"/>
    <property type="evidence" value="ECO:0007669"/>
    <property type="project" value="UniProtKB-KW"/>
</dbReference>
<name>A0A0K2GIG9_NITMO</name>
<accession>A0A0K2GIG9</accession>
<dbReference type="InterPro" id="IPR013430">
    <property type="entry name" value="Toxin_antidote_HigA"/>
</dbReference>
<feature type="domain" description="HTH cro/C1-type" evidence="2">
    <location>
        <begin position="32"/>
        <end position="72"/>
    </location>
</feature>
<organism evidence="3 4">
    <name type="scientific">Nitrospira moscoviensis</name>
    <dbReference type="NCBI Taxonomy" id="42253"/>
    <lineage>
        <taxon>Bacteria</taxon>
        <taxon>Pseudomonadati</taxon>
        <taxon>Nitrospirota</taxon>
        <taxon>Nitrospiria</taxon>
        <taxon>Nitrospirales</taxon>
        <taxon>Nitrospiraceae</taxon>
        <taxon>Nitrospira</taxon>
    </lineage>
</organism>
<dbReference type="PROSITE" id="PS50943">
    <property type="entry name" value="HTH_CROC1"/>
    <property type="match status" value="1"/>
</dbReference>
<gene>
    <name evidence="3" type="ORF">NITMOv2_4369</name>
</gene>
<evidence type="ECO:0000256" key="1">
    <source>
        <dbReference type="ARBA" id="ARBA00023125"/>
    </source>
</evidence>
<dbReference type="Pfam" id="PF01381">
    <property type="entry name" value="HTH_3"/>
    <property type="match status" value="1"/>
</dbReference>
<dbReference type="AlphaFoldDB" id="A0A0K2GIG9"/>
<proteinExistence type="predicted"/>
<dbReference type="EMBL" id="CP011801">
    <property type="protein sequence ID" value="ALA60745.1"/>
    <property type="molecule type" value="Genomic_DNA"/>
</dbReference>
<evidence type="ECO:0000259" key="2">
    <source>
        <dbReference type="PROSITE" id="PS50943"/>
    </source>
</evidence>
<dbReference type="CDD" id="cd00093">
    <property type="entry name" value="HTH_XRE"/>
    <property type="match status" value="1"/>
</dbReference>
<dbReference type="InterPro" id="IPR010982">
    <property type="entry name" value="Lambda_DNA-bd_dom_sf"/>
</dbReference>